<evidence type="ECO:0000259" key="2">
    <source>
        <dbReference type="PROSITE" id="PS50235"/>
    </source>
</evidence>
<evidence type="ECO:0000313" key="4">
    <source>
        <dbReference type="Proteomes" id="UP000188268"/>
    </source>
</evidence>
<keyword evidence="4" id="KW-1185">Reference proteome</keyword>
<dbReference type="CDD" id="cd02661">
    <property type="entry name" value="Peptidase_C19E"/>
    <property type="match status" value="1"/>
</dbReference>
<proteinExistence type="inferred from homology"/>
<dbReference type="InterPro" id="IPR017451">
    <property type="entry name" value="F-box-assoc_interact_dom"/>
</dbReference>
<comment type="caution">
    <text evidence="3">The sequence shown here is derived from an EMBL/GenBank/DDBJ whole genome shotgun (WGS) entry which is preliminary data.</text>
</comment>
<accession>A0A1R3IRG5</accession>
<dbReference type="PROSITE" id="PS00973">
    <property type="entry name" value="USP_2"/>
    <property type="match status" value="1"/>
</dbReference>
<feature type="domain" description="USP" evidence="2">
    <location>
        <begin position="714"/>
        <end position="1015"/>
    </location>
</feature>
<comment type="similarity">
    <text evidence="1">Belongs to the peptidase C19 family.</text>
</comment>
<dbReference type="Gene3D" id="3.90.70.10">
    <property type="entry name" value="Cysteine proteinases"/>
    <property type="match status" value="1"/>
</dbReference>
<dbReference type="Gramene" id="OMO85154">
    <property type="protein sequence ID" value="OMO85154"/>
    <property type="gene ID" value="CCACVL1_10380"/>
</dbReference>
<dbReference type="InterPro" id="IPR001394">
    <property type="entry name" value="Peptidase_C19_UCH"/>
</dbReference>
<dbReference type="PROSITE" id="PS00972">
    <property type="entry name" value="USP_1"/>
    <property type="match status" value="1"/>
</dbReference>
<dbReference type="GO" id="GO:0004843">
    <property type="term" value="F:cysteine-type deubiquitinase activity"/>
    <property type="evidence" value="ECO:0007669"/>
    <property type="project" value="InterPro"/>
</dbReference>
<dbReference type="Proteomes" id="UP000188268">
    <property type="component" value="Unassembled WGS sequence"/>
</dbReference>
<reference evidence="3 4" key="1">
    <citation type="submission" date="2013-09" db="EMBL/GenBank/DDBJ databases">
        <title>Corchorus capsularis genome sequencing.</title>
        <authorList>
            <person name="Alam M."/>
            <person name="Haque M.S."/>
            <person name="Islam M.S."/>
            <person name="Emdad E.M."/>
            <person name="Islam M.M."/>
            <person name="Ahmed B."/>
            <person name="Halim A."/>
            <person name="Hossen Q.M.M."/>
            <person name="Hossain M.Z."/>
            <person name="Ahmed R."/>
            <person name="Khan M.M."/>
            <person name="Islam R."/>
            <person name="Rashid M.M."/>
            <person name="Khan S.A."/>
            <person name="Rahman M.S."/>
            <person name="Alam M."/>
        </authorList>
    </citation>
    <scope>NUCLEOTIDE SEQUENCE [LARGE SCALE GENOMIC DNA]</scope>
    <source>
        <strain evidence="4">cv. CVL-1</strain>
        <tissue evidence="3">Whole seedling</tissue>
    </source>
</reference>
<dbReference type="PANTHER" id="PTHR24006:SF663">
    <property type="entry name" value="UBIQUITIN CARBOXYL-TERMINAL HYDROLASE 23"/>
    <property type="match status" value="1"/>
</dbReference>
<keyword evidence="3" id="KW-0378">Hydrolase</keyword>
<dbReference type="InterPro" id="IPR018200">
    <property type="entry name" value="USP_CS"/>
</dbReference>
<evidence type="ECO:0000256" key="1">
    <source>
        <dbReference type="ARBA" id="ARBA00009085"/>
    </source>
</evidence>
<gene>
    <name evidence="3" type="ORF">CCACVL1_10380</name>
</gene>
<dbReference type="InterPro" id="IPR038765">
    <property type="entry name" value="Papain-like_cys_pep_sf"/>
</dbReference>
<organism evidence="3 4">
    <name type="scientific">Corchorus capsularis</name>
    <name type="common">Jute</name>
    <dbReference type="NCBI Taxonomy" id="210143"/>
    <lineage>
        <taxon>Eukaryota</taxon>
        <taxon>Viridiplantae</taxon>
        <taxon>Streptophyta</taxon>
        <taxon>Embryophyta</taxon>
        <taxon>Tracheophyta</taxon>
        <taxon>Spermatophyta</taxon>
        <taxon>Magnoliopsida</taxon>
        <taxon>eudicotyledons</taxon>
        <taxon>Gunneridae</taxon>
        <taxon>Pentapetalae</taxon>
        <taxon>rosids</taxon>
        <taxon>malvids</taxon>
        <taxon>Malvales</taxon>
        <taxon>Malvaceae</taxon>
        <taxon>Grewioideae</taxon>
        <taxon>Apeibeae</taxon>
        <taxon>Corchorus</taxon>
    </lineage>
</organism>
<dbReference type="InterPro" id="IPR028889">
    <property type="entry name" value="USP"/>
</dbReference>
<dbReference type="InterPro" id="IPR036047">
    <property type="entry name" value="F-box-like_dom_sf"/>
</dbReference>
<dbReference type="Pfam" id="PF07734">
    <property type="entry name" value="FBA_1"/>
    <property type="match status" value="1"/>
</dbReference>
<dbReference type="GO" id="GO:0016579">
    <property type="term" value="P:protein deubiquitination"/>
    <property type="evidence" value="ECO:0007669"/>
    <property type="project" value="InterPro"/>
</dbReference>
<dbReference type="PANTHER" id="PTHR24006">
    <property type="entry name" value="UBIQUITIN CARBOXYL-TERMINAL HYDROLASE"/>
    <property type="match status" value="1"/>
</dbReference>
<dbReference type="InterPro" id="IPR050164">
    <property type="entry name" value="Peptidase_C19"/>
</dbReference>
<dbReference type="InterPro" id="IPR001810">
    <property type="entry name" value="F-box_dom"/>
</dbReference>
<name>A0A1R3IRG5_COCAP</name>
<dbReference type="AlphaFoldDB" id="A0A1R3IRG5"/>
<dbReference type="NCBIfam" id="TIGR01640">
    <property type="entry name" value="F_box_assoc_1"/>
    <property type="match status" value="1"/>
</dbReference>
<dbReference type="InterPro" id="IPR006527">
    <property type="entry name" value="F-box-assoc_dom_typ1"/>
</dbReference>
<dbReference type="EMBL" id="AWWV01009638">
    <property type="protein sequence ID" value="OMO85154.1"/>
    <property type="molecule type" value="Genomic_DNA"/>
</dbReference>
<dbReference type="PROSITE" id="PS50235">
    <property type="entry name" value="USP_3"/>
    <property type="match status" value="1"/>
</dbReference>
<dbReference type="GO" id="GO:0005829">
    <property type="term" value="C:cytosol"/>
    <property type="evidence" value="ECO:0007669"/>
    <property type="project" value="TreeGrafter"/>
</dbReference>
<dbReference type="SMART" id="SM00256">
    <property type="entry name" value="FBOX"/>
    <property type="match status" value="1"/>
</dbReference>
<protein>
    <submittedName>
        <fullName evidence="3">Peptidase C19, ubiquitin carboxyl-terminal hydrolase 2</fullName>
    </submittedName>
</protein>
<sequence>MIPKELIFEIFLRLPGKDLVRFRCLSKEICQEIHSSAFNLNRSKKAKTHRKLFVYDKSDVEDKRGLYVADVDEEDEVSKLPNPLNPDGCLIRDGFDVYGSCSGLLLLYNNKTRKVYDVDEVYSWLLLNPFTRKFTKVIACPGESEILEYCQTLFGFGYDSIRNDYKLVQIFRPYNWKENHDDVQIWVFSFASNTWRKLTVPFCHNKTFPLGHDQIGVFADGALHWLCEGINHEIVTFDISNEVFVNLFHPLRRPICIGFLLVIGGSQTLLRRGFYKLNDVELYLAVKCGEHYNWTKLHNINLELCPSSILTPTILTVMKRSNNEILVPFSDTVAQRGFGGEIDSAAFTLAHLNRSKKTETHRKLVVYHNNGYSKDDNGLYVADFDNENEISLFGNPLNPDGCFFMDGFDVYGSCNEINRDNGTRTVTTTHEIVTFDVSKEVFVNLVHSDSLSPSPLIGKAYLLVIGGSLALLRDLNSNEPLELYLAVKCEEHYYTWTKVYNISSLELRHSCIFTSRVLRAMERSNNEISVPFKDIVAQRDFGGDGAYHLSEPLPEEQQLTRLLPSIPICSISVGSPVFLVGSPVFVWSVCQGIRRAAFVMAYLNRPKKAQLTHGKVVVHKDGDKSGLYVANEDEITTVYDGDEVYYRWLLLNPLIRKFKKLFACLRIEAEAEGTVDLGNGSKASSSSPFDDWDVWENGLDPVVSLRISFGKIGTGLMNLGNTCYLNSVLQCLTYTEPLVTYLESGRHRNSCRSAGFCALCAIEKHVSRALELTGTPLAPRDLVSNLRCISRNLRNSRQEDAHEYMVNLLESMHNCCLTSGESPSSSFVDKIFGGRLRSQVKCTHCHSCSNKFDPFLDLSLEIVKANSLRKALKNFTAAELLDGGERQYQCEGCKQKVKAIKQLMISKAPHVLIFHLKRFRAHDFGQKIDRKIKFGSTLDMKPFVSGSNEEEGDNLKYSLYGVLVHYGRSTYSGHYYCFVRMSSGMWYSLDDHRVVQVSEKTVLDQKAYMLFYHRLRLLQER</sequence>
<dbReference type="STRING" id="210143.A0A1R3IRG5"/>
<evidence type="ECO:0000313" key="3">
    <source>
        <dbReference type="EMBL" id="OMO85154.1"/>
    </source>
</evidence>
<dbReference type="SUPFAM" id="SSF81383">
    <property type="entry name" value="F-box domain"/>
    <property type="match status" value="1"/>
</dbReference>
<dbReference type="FunFam" id="3.90.70.10:FF:000078">
    <property type="entry name" value="Ubiquitin carboxyl-terminal hydrolase 23"/>
    <property type="match status" value="1"/>
</dbReference>
<dbReference type="GO" id="GO:0005634">
    <property type="term" value="C:nucleus"/>
    <property type="evidence" value="ECO:0007669"/>
    <property type="project" value="TreeGrafter"/>
</dbReference>
<dbReference type="Pfam" id="PF00443">
    <property type="entry name" value="UCH"/>
    <property type="match status" value="1"/>
</dbReference>
<dbReference type="OrthoDB" id="591557at2759"/>
<dbReference type="SUPFAM" id="SSF54001">
    <property type="entry name" value="Cysteine proteinases"/>
    <property type="match status" value="1"/>
</dbReference>
<dbReference type="Pfam" id="PF00646">
    <property type="entry name" value="F-box"/>
    <property type="match status" value="1"/>
</dbReference>